<dbReference type="EMBL" id="BART01020336">
    <property type="protein sequence ID" value="GAH02952.1"/>
    <property type="molecule type" value="Genomic_DNA"/>
</dbReference>
<organism evidence="1">
    <name type="scientific">marine sediment metagenome</name>
    <dbReference type="NCBI Taxonomy" id="412755"/>
    <lineage>
        <taxon>unclassified sequences</taxon>
        <taxon>metagenomes</taxon>
        <taxon>ecological metagenomes</taxon>
    </lineage>
</organism>
<sequence>MQTNKRPSNYRSFRISLFVDFSSIDIKTKSHLKEVMTYKGYRKTGKHFDTFSPPTDKQLDFAWTELNFYNEKNKPIETPKDIIRYINVNAYSYKRNDKIIYVKSYKRRYRV</sequence>
<comment type="caution">
    <text evidence="1">The sequence shown here is derived from an EMBL/GenBank/DDBJ whole genome shotgun (WGS) entry which is preliminary data.</text>
</comment>
<name>X1C6H5_9ZZZZ</name>
<evidence type="ECO:0000313" key="1">
    <source>
        <dbReference type="EMBL" id="GAH02952.1"/>
    </source>
</evidence>
<dbReference type="AlphaFoldDB" id="X1C6H5"/>
<gene>
    <name evidence="1" type="ORF">S01H4_37805</name>
</gene>
<protein>
    <submittedName>
        <fullName evidence="1">Uncharacterized protein</fullName>
    </submittedName>
</protein>
<accession>X1C6H5</accession>
<reference evidence="1" key="1">
    <citation type="journal article" date="2014" name="Front. Microbiol.">
        <title>High frequency of phylogenetically diverse reductive dehalogenase-homologous genes in deep subseafloor sedimentary metagenomes.</title>
        <authorList>
            <person name="Kawai M."/>
            <person name="Futagami T."/>
            <person name="Toyoda A."/>
            <person name="Takaki Y."/>
            <person name="Nishi S."/>
            <person name="Hori S."/>
            <person name="Arai W."/>
            <person name="Tsubouchi T."/>
            <person name="Morono Y."/>
            <person name="Uchiyama I."/>
            <person name="Ito T."/>
            <person name="Fujiyama A."/>
            <person name="Inagaki F."/>
            <person name="Takami H."/>
        </authorList>
    </citation>
    <scope>NUCLEOTIDE SEQUENCE</scope>
    <source>
        <strain evidence="1">Expedition CK06-06</strain>
    </source>
</reference>
<proteinExistence type="predicted"/>